<evidence type="ECO:0000259" key="10">
    <source>
        <dbReference type="PROSITE" id="PS50112"/>
    </source>
</evidence>
<dbReference type="GO" id="GO:0005524">
    <property type="term" value="F:ATP binding"/>
    <property type="evidence" value="ECO:0007669"/>
    <property type="project" value="UniProtKB-KW"/>
</dbReference>
<dbReference type="CDD" id="cd00130">
    <property type="entry name" value="PAS"/>
    <property type="match status" value="2"/>
</dbReference>
<keyword evidence="12" id="KW-1185">Reference proteome</keyword>
<dbReference type="NCBIfam" id="TIGR00229">
    <property type="entry name" value="sensory_box"/>
    <property type="match status" value="2"/>
</dbReference>
<dbReference type="GO" id="GO:0000155">
    <property type="term" value="F:phosphorelay sensor kinase activity"/>
    <property type="evidence" value="ECO:0007669"/>
    <property type="project" value="InterPro"/>
</dbReference>
<evidence type="ECO:0000256" key="7">
    <source>
        <dbReference type="ARBA" id="ARBA00022840"/>
    </source>
</evidence>
<dbReference type="EMBL" id="MSZX01000016">
    <property type="protein sequence ID" value="OPA73559.1"/>
    <property type="molecule type" value="Genomic_DNA"/>
</dbReference>
<dbReference type="Pfam" id="PF00512">
    <property type="entry name" value="HisKA"/>
    <property type="match status" value="1"/>
</dbReference>
<keyword evidence="6 11" id="KW-0418">Kinase</keyword>
<dbReference type="SUPFAM" id="SSF47384">
    <property type="entry name" value="Homodimeric domain of signal transducing histidine kinase"/>
    <property type="match status" value="1"/>
</dbReference>
<dbReference type="InterPro" id="IPR000014">
    <property type="entry name" value="PAS"/>
</dbReference>
<comment type="catalytic activity">
    <reaction evidence="1">
        <text>ATP + protein L-histidine = ADP + protein N-phospho-L-histidine.</text>
        <dbReference type="EC" id="2.7.13.3"/>
    </reaction>
</comment>
<keyword evidence="7" id="KW-0067">ATP-binding</keyword>
<dbReference type="Gene3D" id="3.30.450.20">
    <property type="entry name" value="PAS domain"/>
    <property type="match status" value="2"/>
</dbReference>
<dbReference type="PANTHER" id="PTHR43065:SF10">
    <property type="entry name" value="PEROXIDE STRESS-ACTIVATED HISTIDINE KINASE MAK3"/>
    <property type="match status" value="1"/>
</dbReference>
<dbReference type="Proteomes" id="UP000190188">
    <property type="component" value="Unassembled WGS sequence"/>
</dbReference>
<evidence type="ECO:0000256" key="6">
    <source>
        <dbReference type="ARBA" id="ARBA00022777"/>
    </source>
</evidence>
<keyword evidence="8" id="KW-0902">Two-component regulatory system</keyword>
<dbReference type="InterPro" id="IPR036890">
    <property type="entry name" value="HATPase_C_sf"/>
</dbReference>
<evidence type="ECO:0000256" key="8">
    <source>
        <dbReference type="ARBA" id="ARBA00023012"/>
    </source>
</evidence>
<dbReference type="RefSeq" id="WP_078502583.1">
    <property type="nucleotide sequence ID" value="NZ_MSZX01000016.1"/>
</dbReference>
<dbReference type="Pfam" id="PF00989">
    <property type="entry name" value="PAS"/>
    <property type="match status" value="1"/>
</dbReference>
<dbReference type="STRING" id="1324314.BVG16_28445"/>
<dbReference type="Pfam" id="PF02518">
    <property type="entry name" value="HATPase_c"/>
    <property type="match status" value="1"/>
</dbReference>
<dbReference type="SUPFAM" id="SSF55874">
    <property type="entry name" value="ATPase domain of HSP90 chaperone/DNA topoisomerase II/histidine kinase"/>
    <property type="match status" value="1"/>
</dbReference>
<protein>
    <recommendedName>
        <fullName evidence="2">histidine kinase</fullName>
        <ecNumber evidence="2">2.7.13.3</ecNumber>
    </recommendedName>
</protein>
<gene>
    <name evidence="11" type="ORF">BVG16_28445</name>
</gene>
<evidence type="ECO:0000313" key="12">
    <source>
        <dbReference type="Proteomes" id="UP000190188"/>
    </source>
</evidence>
<dbReference type="EC" id="2.7.13.3" evidence="2"/>
<evidence type="ECO:0000313" key="11">
    <source>
        <dbReference type="EMBL" id="OPA73559.1"/>
    </source>
</evidence>
<dbReference type="PROSITE" id="PS50112">
    <property type="entry name" value="PAS"/>
    <property type="match status" value="1"/>
</dbReference>
<dbReference type="SMART" id="SM00091">
    <property type="entry name" value="PAS"/>
    <property type="match status" value="2"/>
</dbReference>
<dbReference type="PRINTS" id="PR00344">
    <property type="entry name" value="BCTRLSENSOR"/>
</dbReference>
<dbReference type="InterPro" id="IPR003661">
    <property type="entry name" value="HisK_dim/P_dom"/>
</dbReference>
<dbReference type="InterPro" id="IPR004358">
    <property type="entry name" value="Sig_transdc_His_kin-like_C"/>
</dbReference>
<comment type="caution">
    <text evidence="11">The sequence shown here is derived from an EMBL/GenBank/DDBJ whole genome shotgun (WGS) entry which is preliminary data.</text>
</comment>
<dbReference type="Gene3D" id="1.10.287.130">
    <property type="match status" value="1"/>
</dbReference>
<evidence type="ECO:0000259" key="9">
    <source>
        <dbReference type="PROSITE" id="PS50109"/>
    </source>
</evidence>
<name>A0A1T2X0Y8_9BACL</name>
<organism evidence="11 12">
    <name type="scientific">Paenibacillus selenitireducens</name>
    <dbReference type="NCBI Taxonomy" id="1324314"/>
    <lineage>
        <taxon>Bacteria</taxon>
        <taxon>Bacillati</taxon>
        <taxon>Bacillota</taxon>
        <taxon>Bacilli</taxon>
        <taxon>Bacillales</taxon>
        <taxon>Paenibacillaceae</taxon>
        <taxon>Paenibacillus</taxon>
    </lineage>
</organism>
<dbReference type="InterPro" id="IPR035965">
    <property type="entry name" value="PAS-like_dom_sf"/>
</dbReference>
<evidence type="ECO:0000256" key="1">
    <source>
        <dbReference type="ARBA" id="ARBA00000085"/>
    </source>
</evidence>
<dbReference type="SUPFAM" id="SSF55785">
    <property type="entry name" value="PYP-like sensor domain (PAS domain)"/>
    <property type="match status" value="2"/>
</dbReference>
<dbReference type="PROSITE" id="PS50109">
    <property type="entry name" value="HIS_KIN"/>
    <property type="match status" value="1"/>
</dbReference>
<sequence>MNEFFTPGIDFTRETYNYYVERLPHMFALLVDLNGVIHRCNTAFTKVLGFVQEDVLGQPIHAFCVESYSMEEMMIRYQERLQEDRIFKIHIETKMGDVIQAETTVCSLRVEGTPMYSIMMCHTRNMRELSLLQQFSGTFIRDVNLGVIIMDRQFNLVDISDMACNILGIQSEDVMNKPMHDIFKGMPLEHQLVQRAILDGVIVRNHAMSWMNNQERYELLMDSNVLRDEEGDIVGAYVIFKDVSNLRSLEEQVNRSDRLAMIGQIAAGTAHEIRNPLTSIKGFLQVFRKTLQDKGMDKEQGYTEIMLTELNRINDLVSEFLLLSKPKHVSFDVIDVYTIINEMLPIISNEAILHDVNVVFEDTQSAWPNIVADRELLKQVFLNICKNGIEAMVDGGTLTISVKIDRSQRICIEIRDTGPGIPSFMIDKIFDPFFTTKQEGTGLGLSICQRIIHDIGGVIRVASKGFGTTFTVAIPYHGEVLPRLVEPKTQKGALS</sequence>
<evidence type="ECO:0000256" key="4">
    <source>
        <dbReference type="ARBA" id="ARBA00022679"/>
    </source>
</evidence>
<dbReference type="InterPro" id="IPR005467">
    <property type="entry name" value="His_kinase_dom"/>
</dbReference>
<feature type="domain" description="PAS" evidence="10">
    <location>
        <begin position="29"/>
        <end position="58"/>
    </location>
</feature>
<dbReference type="Gene3D" id="3.30.565.10">
    <property type="entry name" value="Histidine kinase-like ATPase, C-terminal domain"/>
    <property type="match status" value="1"/>
</dbReference>
<dbReference type="GO" id="GO:0006355">
    <property type="term" value="P:regulation of DNA-templated transcription"/>
    <property type="evidence" value="ECO:0007669"/>
    <property type="project" value="InterPro"/>
</dbReference>
<dbReference type="CDD" id="cd00082">
    <property type="entry name" value="HisKA"/>
    <property type="match status" value="1"/>
</dbReference>
<keyword evidence="3" id="KW-0597">Phosphoprotein</keyword>
<reference evidence="11 12" key="1">
    <citation type="submission" date="2017-01" db="EMBL/GenBank/DDBJ databases">
        <title>Genome analysis of Paenibacillus selenitrireducens ES3-24.</title>
        <authorList>
            <person name="Xu D."/>
            <person name="Yao R."/>
            <person name="Zheng S."/>
        </authorList>
    </citation>
    <scope>NUCLEOTIDE SEQUENCE [LARGE SCALE GENOMIC DNA]</scope>
    <source>
        <strain evidence="11 12">ES3-24</strain>
    </source>
</reference>
<evidence type="ECO:0000256" key="3">
    <source>
        <dbReference type="ARBA" id="ARBA00022553"/>
    </source>
</evidence>
<dbReference type="OrthoDB" id="9815750at2"/>
<keyword evidence="4" id="KW-0808">Transferase</keyword>
<feature type="domain" description="Histidine kinase" evidence="9">
    <location>
        <begin position="268"/>
        <end position="478"/>
    </location>
</feature>
<dbReference type="InterPro" id="IPR003594">
    <property type="entry name" value="HATPase_dom"/>
</dbReference>
<evidence type="ECO:0000256" key="2">
    <source>
        <dbReference type="ARBA" id="ARBA00012438"/>
    </source>
</evidence>
<dbReference type="SMART" id="SM00387">
    <property type="entry name" value="HATPase_c"/>
    <property type="match status" value="1"/>
</dbReference>
<dbReference type="Pfam" id="PF13426">
    <property type="entry name" value="PAS_9"/>
    <property type="match status" value="1"/>
</dbReference>
<accession>A0A1T2X0Y8</accession>
<dbReference type="InterPro" id="IPR013767">
    <property type="entry name" value="PAS_fold"/>
</dbReference>
<keyword evidence="5" id="KW-0547">Nucleotide-binding</keyword>
<dbReference type="SMART" id="SM00388">
    <property type="entry name" value="HisKA"/>
    <property type="match status" value="1"/>
</dbReference>
<dbReference type="InterPro" id="IPR036097">
    <property type="entry name" value="HisK_dim/P_sf"/>
</dbReference>
<evidence type="ECO:0000256" key="5">
    <source>
        <dbReference type="ARBA" id="ARBA00022741"/>
    </source>
</evidence>
<dbReference type="AlphaFoldDB" id="A0A1T2X0Y8"/>
<proteinExistence type="predicted"/>
<dbReference type="PANTHER" id="PTHR43065">
    <property type="entry name" value="SENSOR HISTIDINE KINASE"/>
    <property type="match status" value="1"/>
</dbReference>